<dbReference type="InterPro" id="IPR002467">
    <property type="entry name" value="Pept_M24A_MAP1"/>
</dbReference>
<name>A0A1Z5JP61_FISSO</name>
<sequence length="330" mass="36397">MFFVTKAQTTRHAHTQQQLFHQIIRSFASSPATAPPFVRSPVQKYPLTPTRNVPSHIPRPPYARTGRVPPSVWLHQIALHTEDPVELRNAARLARRVLDLACSSVQPGMTSDEIDAIVHEAIVRHGAYPSPLNYEGFPKSVCTSINEVICHGIPDLRPFQYGDVVSLDVSCYLQGVHGDNCATILVGDDEEGSDLQLAPARRLIQATKESLDAAIATCRPGSCLTSIGAAIQDVADSYGYQSVEKYRGHGIGTEFHCAPFVKHFRNHDYLRLQKGMVFTIEPMLTAGSADCFEWDDQWTVATSDGSLAAQFEHTVYITDDGVEILTLPDE</sequence>
<dbReference type="Pfam" id="PF00557">
    <property type="entry name" value="Peptidase_M24"/>
    <property type="match status" value="1"/>
</dbReference>
<evidence type="ECO:0000313" key="10">
    <source>
        <dbReference type="Proteomes" id="UP000198406"/>
    </source>
</evidence>
<dbReference type="HAMAP" id="MF_01974">
    <property type="entry name" value="MetAP_1"/>
    <property type="match status" value="1"/>
</dbReference>
<feature type="binding site" evidence="5">
    <location>
        <position position="312"/>
    </location>
    <ligand>
        <name>a divalent metal cation</name>
        <dbReference type="ChEBI" id="CHEBI:60240"/>
        <label>1</label>
    </ligand>
</feature>
<evidence type="ECO:0000256" key="3">
    <source>
        <dbReference type="ARBA" id="ARBA00022723"/>
    </source>
</evidence>
<dbReference type="GO" id="GO:0070006">
    <property type="term" value="F:metalloaminopeptidase activity"/>
    <property type="evidence" value="ECO:0007669"/>
    <property type="project" value="UniProtKB-UniRule"/>
</dbReference>
<dbReference type="SUPFAM" id="SSF55920">
    <property type="entry name" value="Creatinase/aminopeptidase"/>
    <property type="match status" value="1"/>
</dbReference>
<dbReference type="PANTHER" id="PTHR43330:SF8">
    <property type="entry name" value="METHIONINE AMINOPEPTIDASE 1D, MITOCHONDRIAL"/>
    <property type="match status" value="1"/>
</dbReference>
<evidence type="ECO:0000256" key="7">
    <source>
        <dbReference type="SAM" id="MobiDB-lite"/>
    </source>
</evidence>
<evidence type="ECO:0000256" key="2">
    <source>
        <dbReference type="ARBA" id="ARBA00022670"/>
    </source>
</evidence>
<dbReference type="GO" id="GO:0046872">
    <property type="term" value="F:metal ion binding"/>
    <property type="evidence" value="ECO:0007669"/>
    <property type="project" value="UniProtKB-UniRule"/>
</dbReference>
<feature type="domain" description="Peptidase M24" evidence="8">
    <location>
        <begin position="87"/>
        <end position="319"/>
    </location>
</feature>
<evidence type="ECO:0000256" key="1">
    <source>
        <dbReference type="ARBA" id="ARBA00022438"/>
    </source>
</evidence>
<dbReference type="NCBIfam" id="TIGR00500">
    <property type="entry name" value="met_pdase_I"/>
    <property type="match status" value="1"/>
</dbReference>
<feature type="binding site" evidence="5">
    <location>
        <position position="249"/>
    </location>
    <ligand>
        <name>a divalent metal cation</name>
        <dbReference type="ChEBI" id="CHEBI:60240"/>
        <label>2</label>
        <note>catalytic</note>
    </ligand>
</feature>
<accession>A0A1Z5JP61</accession>
<dbReference type="GO" id="GO:0006508">
    <property type="term" value="P:proteolysis"/>
    <property type="evidence" value="ECO:0007669"/>
    <property type="project" value="UniProtKB-KW"/>
</dbReference>
<dbReference type="OrthoDB" id="3209743at2759"/>
<feature type="region of interest" description="Disordered" evidence="7">
    <location>
        <begin position="38"/>
        <end position="61"/>
    </location>
</feature>
<feature type="binding site" evidence="5">
    <location>
        <position position="256"/>
    </location>
    <ligand>
        <name>substrate</name>
    </ligand>
</feature>
<evidence type="ECO:0000259" key="8">
    <source>
        <dbReference type="Pfam" id="PF00557"/>
    </source>
</evidence>
<feature type="binding site" evidence="5">
    <location>
        <position position="312"/>
    </location>
    <ligand>
        <name>a divalent metal cation</name>
        <dbReference type="ChEBI" id="CHEBI:60240"/>
        <label>2</label>
        <note>catalytic</note>
    </ligand>
</feature>
<dbReference type="GO" id="GO:0004239">
    <property type="term" value="F:initiator methionyl aminopeptidase activity"/>
    <property type="evidence" value="ECO:0007669"/>
    <property type="project" value="UniProtKB-UniRule"/>
</dbReference>
<dbReference type="EMBL" id="BDSP01000095">
    <property type="protein sequence ID" value="GAX15561.1"/>
    <property type="molecule type" value="Genomic_DNA"/>
</dbReference>
<dbReference type="InterPro" id="IPR000994">
    <property type="entry name" value="Pept_M24"/>
</dbReference>
<dbReference type="Proteomes" id="UP000198406">
    <property type="component" value="Unassembled WGS sequence"/>
</dbReference>
<feature type="binding site" evidence="5">
    <location>
        <position position="179"/>
    </location>
    <ligand>
        <name>a divalent metal cation</name>
        <dbReference type="ChEBI" id="CHEBI:60240"/>
        <label>2</label>
        <note>catalytic</note>
    </ligand>
</feature>
<dbReference type="PROSITE" id="PS00680">
    <property type="entry name" value="MAP_1"/>
    <property type="match status" value="1"/>
</dbReference>
<comment type="caution">
    <text evidence="9">The sequence shown here is derived from an EMBL/GenBank/DDBJ whole genome shotgun (WGS) entry which is preliminary data.</text>
</comment>
<feature type="binding site" evidence="5">
    <location>
        <position position="281"/>
    </location>
    <ligand>
        <name>a divalent metal cation</name>
        <dbReference type="ChEBI" id="CHEBI:60240"/>
        <label>2</label>
        <note>catalytic</note>
    </ligand>
</feature>
<keyword evidence="1 5" id="KW-0031">Aminopeptidase</keyword>
<dbReference type="InterPro" id="IPR001714">
    <property type="entry name" value="Pept_M24_MAP"/>
</dbReference>
<feature type="binding site" evidence="5">
    <location>
        <position position="168"/>
    </location>
    <ligand>
        <name>a divalent metal cation</name>
        <dbReference type="ChEBI" id="CHEBI:60240"/>
        <label>1</label>
    </ligand>
</feature>
<feature type="binding site" evidence="5">
    <location>
        <position position="151"/>
    </location>
    <ligand>
        <name>substrate</name>
    </ligand>
</feature>
<evidence type="ECO:0000256" key="5">
    <source>
        <dbReference type="HAMAP-Rule" id="MF_03174"/>
    </source>
</evidence>
<dbReference type="PRINTS" id="PR00599">
    <property type="entry name" value="MAPEPTIDASE"/>
</dbReference>
<feature type="binding site" evidence="5">
    <location>
        <position position="179"/>
    </location>
    <ligand>
        <name>a divalent metal cation</name>
        <dbReference type="ChEBI" id="CHEBI:60240"/>
        <label>1</label>
    </ligand>
</feature>
<dbReference type="InterPro" id="IPR036005">
    <property type="entry name" value="Creatinase/aminopeptidase-like"/>
</dbReference>
<comment type="catalytic activity">
    <reaction evidence="5 6">
        <text>Release of N-terminal amino acids, preferentially methionine, from peptides and arylamides.</text>
        <dbReference type="EC" id="3.4.11.18"/>
    </reaction>
</comment>
<proteinExistence type="inferred from homology"/>
<evidence type="ECO:0000313" key="9">
    <source>
        <dbReference type="EMBL" id="GAX15561.1"/>
    </source>
</evidence>
<organism evidence="9 10">
    <name type="scientific">Fistulifera solaris</name>
    <name type="common">Oleaginous diatom</name>
    <dbReference type="NCBI Taxonomy" id="1519565"/>
    <lineage>
        <taxon>Eukaryota</taxon>
        <taxon>Sar</taxon>
        <taxon>Stramenopiles</taxon>
        <taxon>Ochrophyta</taxon>
        <taxon>Bacillariophyta</taxon>
        <taxon>Bacillariophyceae</taxon>
        <taxon>Bacillariophycidae</taxon>
        <taxon>Naviculales</taxon>
        <taxon>Naviculaceae</taxon>
        <taxon>Fistulifera</taxon>
    </lineage>
</organism>
<dbReference type="EC" id="3.4.11.18" evidence="6"/>
<evidence type="ECO:0000256" key="4">
    <source>
        <dbReference type="ARBA" id="ARBA00022801"/>
    </source>
</evidence>
<comment type="similarity">
    <text evidence="5">Belongs to the peptidase M24A family. Methionine aminopeptidase type 1 subfamily.</text>
</comment>
<keyword evidence="4 5" id="KW-0378">Hydrolase</keyword>
<comment type="function">
    <text evidence="6">Cotranslationally removes the N-terminal methionine from nascent proteins. The N-terminal methionine is often cleaved when the second residue in the primary sequence is small and uncharged (Met-Ala-, Cys, Gly, Pro, Ser, Thr, or Val).</text>
</comment>
<protein>
    <recommendedName>
        <fullName evidence="6">Methionine aminopeptidase</fullName>
        <ecNumber evidence="6">3.4.11.18</ecNumber>
    </recommendedName>
</protein>
<dbReference type="Gene3D" id="3.90.230.10">
    <property type="entry name" value="Creatinase/methionine aminopeptidase superfamily"/>
    <property type="match status" value="1"/>
</dbReference>
<keyword evidence="2 5" id="KW-0645">Protease</keyword>
<reference evidence="9 10" key="1">
    <citation type="journal article" date="2015" name="Plant Cell">
        <title>Oil accumulation by the oleaginous diatom Fistulifera solaris as revealed by the genome and transcriptome.</title>
        <authorList>
            <person name="Tanaka T."/>
            <person name="Maeda Y."/>
            <person name="Veluchamy A."/>
            <person name="Tanaka M."/>
            <person name="Abida H."/>
            <person name="Marechal E."/>
            <person name="Bowler C."/>
            <person name="Muto M."/>
            <person name="Sunaga Y."/>
            <person name="Tanaka M."/>
            <person name="Yoshino T."/>
            <person name="Taniguchi T."/>
            <person name="Fukuda Y."/>
            <person name="Nemoto M."/>
            <person name="Matsumoto M."/>
            <person name="Wong P.S."/>
            <person name="Aburatani S."/>
            <person name="Fujibuchi W."/>
        </authorList>
    </citation>
    <scope>NUCLEOTIDE SEQUENCE [LARGE SCALE GENOMIC DNA]</scope>
    <source>
        <strain evidence="9 10">JPCC DA0580</strain>
    </source>
</reference>
<dbReference type="InParanoid" id="A0A1Z5JP61"/>
<dbReference type="PANTHER" id="PTHR43330">
    <property type="entry name" value="METHIONINE AMINOPEPTIDASE"/>
    <property type="match status" value="1"/>
</dbReference>
<dbReference type="AlphaFoldDB" id="A0A1Z5JP61"/>
<comment type="cofactor">
    <cofactor evidence="5">
        <name>Co(2+)</name>
        <dbReference type="ChEBI" id="CHEBI:48828"/>
    </cofactor>
    <cofactor evidence="5">
        <name>Zn(2+)</name>
        <dbReference type="ChEBI" id="CHEBI:29105"/>
    </cofactor>
    <cofactor evidence="5">
        <name>Mn(2+)</name>
        <dbReference type="ChEBI" id="CHEBI:29035"/>
    </cofactor>
    <cofactor evidence="5">
        <name>Fe(2+)</name>
        <dbReference type="ChEBI" id="CHEBI:29033"/>
    </cofactor>
    <text evidence="5">Binds 2 divalent metal cations per subunit. Has a high-affinity and a low affinity metal-binding site. The true nature of the physiological cofactor is under debate. The enzyme is active with cobalt, zinc, manganese or divalent iron ions. Most likely, methionine aminopeptidases function as mononuclear Fe(2+)-metalloproteases under physiological conditions, and the catalytically relevant metal-binding site has been assigned to the histidine-containing high-affinity site.</text>
</comment>
<gene>
    <name evidence="9" type="ORF">FisN_3Hh028</name>
</gene>
<dbReference type="CDD" id="cd01086">
    <property type="entry name" value="MetAP1"/>
    <property type="match status" value="1"/>
</dbReference>
<evidence type="ECO:0000256" key="6">
    <source>
        <dbReference type="RuleBase" id="RU003653"/>
    </source>
</evidence>
<keyword evidence="10" id="KW-1185">Reference proteome</keyword>
<keyword evidence="3 5" id="KW-0479">Metal-binding</keyword>